<protein>
    <submittedName>
        <fullName evidence="1">Uncharacterized protein</fullName>
    </submittedName>
</protein>
<accession>A0A132A7M3</accession>
<evidence type="ECO:0000313" key="2">
    <source>
        <dbReference type="Proteomes" id="UP000616769"/>
    </source>
</evidence>
<gene>
    <name evidence="1" type="ORF">QR98_0048950</name>
</gene>
<organism evidence="1 2">
    <name type="scientific">Sarcoptes scabiei</name>
    <name type="common">Itch mite</name>
    <name type="synonym">Acarus scabiei</name>
    <dbReference type="NCBI Taxonomy" id="52283"/>
    <lineage>
        <taxon>Eukaryota</taxon>
        <taxon>Metazoa</taxon>
        <taxon>Ecdysozoa</taxon>
        <taxon>Arthropoda</taxon>
        <taxon>Chelicerata</taxon>
        <taxon>Arachnida</taxon>
        <taxon>Acari</taxon>
        <taxon>Acariformes</taxon>
        <taxon>Sarcoptiformes</taxon>
        <taxon>Astigmata</taxon>
        <taxon>Psoroptidia</taxon>
        <taxon>Sarcoptoidea</taxon>
        <taxon>Sarcoptidae</taxon>
        <taxon>Sarcoptinae</taxon>
        <taxon>Sarcoptes</taxon>
    </lineage>
</organism>
<dbReference type="VEuPathDB" id="VectorBase:SSCA000657"/>
<dbReference type="EMBL" id="JXLN01010866">
    <property type="protein sequence ID" value="KPM06420.1"/>
    <property type="molecule type" value="Genomic_DNA"/>
</dbReference>
<reference evidence="1 2" key="1">
    <citation type="journal article" date="2015" name="Parasit. Vectors">
        <title>Draft genome of the scabies mite.</title>
        <authorList>
            <person name="Rider S.D.Jr."/>
            <person name="Morgan M.S."/>
            <person name="Arlian L.G."/>
        </authorList>
    </citation>
    <scope>NUCLEOTIDE SEQUENCE [LARGE SCALE GENOMIC DNA]</scope>
    <source>
        <strain evidence="1">Arlian Lab</strain>
    </source>
</reference>
<name>A0A132A7M3_SARSC</name>
<dbReference type="AlphaFoldDB" id="A0A132A7M3"/>
<sequence length="73" mass="8574">MLKNELVKKKKEKLCSSVCVFFLVALSAVFFIQNKIHILHRNKKKDTQNRGRNDEKNVSCEKVKTMFAFDGWL</sequence>
<dbReference type="Proteomes" id="UP000616769">
    <property type="component" value="Unassembled WGS sequence"/>
</dbReference>
<comment type="caution">
    <text evidence="1">The sequence shown here is derived from an EMBL/GenBank/DDBJ whole genome shotgun (WGS) entry which is preliminary data.</text>
</comment>
<evidence type="ECO:0000313" key="1">
    <source>
        <dbReference type="EMBL" id="KPM06420.1"/>
    </source>
</evidence>
<proteinExistence type="predicted"/>